<dbReference type="EMBL" id="JAAGLU010000169">
    <property type="protein sequence ID" value="NEC92747.1"/>
    <property type="molecule type" value="Genomic_DNA"/>
</dbReference>
<proteinExistence type="predicted"/>
<reference evidence="2" key="1">
    <citation type="submission" date="2020-01" db="EMBL/GenBank/DDBJ databases">
        <title>Insect and environment-associated Actinomycetes.</title>
        <authorList>
            <person name="Currrie C."/>
            <person name="Chevrette M."/>
            <person name="Carlson C."/>
            <person name="Stubbendieck R."/>
            <person name="Wendt-Pienkowski E."/>
        </authorList>
    </citation>
    <scope>NUCLEOTIDE SEQUENCE</scope>
    <source>
        <strain evidence="2">SID12501</strain>
    </source>
</reference>
<dbReference type="Gene3D" id="3.20.20.80">
    <property type="entry name" value="Glycosidases"/>
    <property type="match status" value="1"/>
</dbReference>
<dbReference type="InterPro" id="IPR024561">
    <property type="entry name" value="Pullul_strch_C"/>
</dbReference>
<protein>
    <submittedName>
        <fullName evidence="2">DUF3372 domain-containing protein</fullName>
    </submittedName>
</protein>
<feature type="non-terminal residue" evidence="2">
    <location>
        <position position="1"/>
    </location>
</feature>
<dbReference type="RefSeq" id="WP_164324690.1">
    <property type="nucleotide sequence ID" value="NZ_JAAGLU010000169.1"/>
</dbReference>
<feature type="non-terminal residue" evidence="2">
    <location>
        <position position="260"/>
    </location>
</feature>
<organism evidence="2">
    <name type="scientific">Streptomyces sp. SID12501</name>
    <dbReference type="NCBI Taxonomy" id="2706042"/>
    <lineage>
        <taxon>Bacteria</taxon>
        <taxon>Bacillati</taxon>
        <taxon>Actinomycetota</taxon>
        <taxon>Actinomycetes</taxon>
        <taxon>Kitasatosporales</taxon>
        <taxon>Streptomycetaceae</taxon>
        <taxon>Streptomyces</taxon>
    </lineage>
</organism>
<comment type="caution">
    <text evidence="2">The sequence shown here is derived from an EMBL/GenBank/DDBJ whole genome shotgun (WGS) entry which is preliminary data.</text>
</comment>
<dbReference type="Pfam" id="PF11852">
    <property type="entry name" value="Pullul_strch_C"/>
    <property type="match status" value="1"/>
</dbReference>
<dbReference type="InterPro" id="IPR017853">
    <property type="entry name" value="GH"/>
</dbReference>
<evidence type="ECO:0000313" key="2">
    <source>
        <dbReference type="EMBL" id="NEC92747.1"/>
    </source>
</evidence>
<gene>
    <name evidence="2" type="ORF">G3I71_45030</name>
</gene>
<evidence type="ECO:0000259" key="1">
    <source>
        <dbReference type="Pfam" id="PF11852"/>
    </source>
</evidence>
<feature type="domain" description="Alpha-1,6-glucosidases pullulanase-type C-terminal" evidence="1">
    <location>
        <begin position="221"/>
        <end position="259"/>
    </location>
</feature>
<name>A0A6B3C7G9_9ACTN</name>
<accession>A0A6B3C7G9</accession>
<dbReference type="SUPFAM" id="SSF51445">
    <property type="entry name" value="(Trans)glycosidases"/>
    <property type="match status" value="1"/>
</dbReference>
<dbReference type="AlphaFoldDB" id="A0A6B3C7G9"/>
<dbReference type="PANTHER" id="PTHR43002">
    <property type="entry name" value="GLYCOGEN DEBRANCHING ENZYME"/>
    <property type="match status" value="1"/>
</dbReference>
<sequence length="260" mass="28196">PRTDGVDGREVYLYGEGWNFGEVADDRLFEQATQGQLGGTGIGTFSDRLRDAVRGGGPFDEDPRVQGFGSGAFTDPNGAPVNGTEAEQLARVRHQADLVRLGMAGNLRSFELLTSDGTVRRGDQVDYNGQPAGYADSPEEVVTYVDAHDNETLFDNLYLKLPQDTPMADRVRMNTVSLATTTLAQTPSFWHAGADLLRSKSLDRNSYDSGDWFNVLDWSGRTNGFGRGLPPAADNEAKWPFQQPLLADPALVPTPADVAA</sequence>